<feature type="domain" description="Dicer dsRNA-binding fold" evidence="25">
    <location>
        <begin position="659"/>
        <end position="749"/>
    </location>
</feature>
<organism evidence="26 27">
    <name type="scientific">Penicillium alfredii</name>
    <dbReference type="NCBI Taxonomy" id="1506179"/>
    <lineage>
        <taxon>Eukaryota</taxon>
        <taxon>Fungi</taxon>
        <taxon>Dikarya</taxon>
        <taxon>Ascomycota</taxon>
        <taxon>Pezizomycotina</taxon>
        <taxon>Eurotiomycetes</taxon>
        <taxon>Eurotiomycetidae</taxon>
        <taxon>Eurotiales</taxon>
        <taxon>Aspergillaceae</taxon>
        <taxon>Penicillium</taxon>
    </lineage>
</organism>
<comment type="similarity">
    <text evidence="17 18">Belongs to the helicase family. Dicer subfamily.</text>
</comment>
<dbReference type="GO" id="GO:0003723">
    <property type="term" value="F:RNA binding"/>
    <property type="evidence" value="ECO:0007669"/>
    <property type="project" value="UniProtKB-UniRule"/>
</dbReference>
<comment type="cofactor">
    <cofactor evidence="2">
        <name>Mg(2+)</name>
        <dbReference type="ChEBI" id="CHEBI:18420"/>
    </cofactor>
</comment>
<dbReference type="FunFam" id="1.10.1520.10:FF:000015">
    <property type="entry name" value="Dicer-like protein 1"/>
    <property type="match status" value="1"/>
</dbReference>
<dbReference type="GO" id="GO:0005737">
    <property type="term" value="C:cytoplasm"/>
    <property type="evidence" value="ECO:0007669"/>
    <property type="project" value="TreeGrafter"/>
</dbReference>
<keyword evidence="20" id="KW-0732">Signal</keyword>
<dbReference type="GO" id="GO:0051607">
    <property type="term" value="P:defense response to virus"/>
    <property type="evidence" value="ECO:0007669"/>
    <property type="project" value="UniProtKB-KW"/>
</dbReference>
<dbReference type="InterPro" id="IPR001650">
    <property type="entry name" value="Helicase_C-like"/>
</dbReference>
<dbReference type="GO" id="GO:0004386">
    <property type="term" value="F:helicase activity"/>
    <property type="evidence" value="ECO:0007669"/>
    <property type="project" value="UniProtKB-KW"/>
</dbReference>
<dbReference type="InterPro" id="IPR003100">
    <property type="entry name" value="PAZ_dom"/>
</dbReference>
<keyword evidence="7" id="KW-0547">Nucleotide-binding</keyword>
<evidence type="ECO:0000256" key="1">
    <source>
        <dbReference type="ARBA" id="ARBA00001936"/>
    </source>
</evidence>
<evidence type="ECO:0000256" key="13">
    <source>
        <dbReference type="ARBA" id="ARBA00022884"/>
    </source>
</evidence>
<evidence type="ECO:0000256" key="7">
    <source>
        <dbReference type="ARBA" id="ARBA00022741"/>
    </source>
</evidence>
<dbReference type="InterPro" id="IPR000999">
    <property type="entry name" value="RNase_III_dom"/>
</dbReference>
<keyword evidence="11" id="KW-0067">ATP-binding</keyword>
<dbReference type="InterPro" id="IPR014001">
    <property type="entry name" value="Helicase_ATP-bd"/>
</dbReference>
<evidence type="ECO:0000256" key="10">
    <source>
        <dbReference type="ARBA" id="ARBA00022833"/>
    </source>
</evidence>
<dbReference type="Pfam" id="PF04851">
    <property type="entry name" value="ResIII"/>
    <property type="match status" value="1"/>
</dbReference>
<protein>
    <recommendedName>
        <fullName evidence="3">Dicer-like protein 1</fullName>
    </recommendedName>
</protein>
<evidence type="ECO:0000259" key="24">
    <source>
        <dbReference type="PROSITE" id="PS51194"/>
    </source>
</evidence>
<dbReference type="RefSeq" id="XP_056512578.1">
    <property type="nucleotide sequence ID" value="XM_056654551.1"/>
</dbReference>
<evidence type="ECO:0000256" key="8">
    <source>
        <dbReference type="ARBA" id="ARBA00022801"/>
    </source>
</evidence>
<accession>A0A9W9KE68</accession>
<keyword evidence="13 18" id="KW-0694">RNA-binding</keyword>
<dbReference type="GO" id="GO:0004525">
    <property type="term" value="F:ribonuclease III activity"/>
    <property type="evidence" value="ECO:0007669"/>
    <property type="project" value="InterPro"/>
</dbReference>
<sequence length="1541" mass="174213">MLHYVQILWGLVMAFFLIMRKAVQEPAQKQLAAGDGPPPTKSPPNIMAPKGEAEVTAASVSEDSDEDDQEISPHLEVTQRHRLQNAQFEALLTKHATTEPSQTAGAPLPTVPDSELSTARLIAKKDIGAGALDPREYQIELFERAKARNTIAVLDTGSGKTLIAVLLLKHVIKTELVDRANGKAHRVSFFLVDSVTLVFQQAAVLRNNIDQNVAHFFGAMGTDLWDKQTWDEHLSKNMVIVCTAEILNQCLLNAFVRMDQINLLIFDEAHHTKKDHPYACIVRESYLWTQQSKRPRIFGMTASPIDAKRDIVEAATQLERHLDSQIATTSKLDALRQIVRKPTEETWIYKKLSHPSPTALYDSLLAKFGDIRALEPVFRFSLYASSELGKWCADQVWVYALSDDVLPKLEGAMCKESNCRLQAANASANEITRIKEAGEEIKAHVFNDPLAPGQLSPRVEVLLENLRKHFGGSKETKCIVFAERRNTAKLLQKLCETLRVPGLRPGVLVGVKNHDAMGSNISLRHQFLSLVKFRQGEINCLFATSVAEEGLDIPNCNLVVRFNLCDTLIQYVQSRGRARHVDSVYASMVEFGNEDHQARLQDVWRDENLMQKFCKALPEDRLLHGNDEDLDASLRKGEGEGARIYTIPSSGAKLTYRHAVDVLHRYAHSLRYENDVSAQVSYFVIAAGDKFTYEIILPEKSPIRGVIGGPASRKCVAKQSAAFDACLLLRKNGLLDEHFRSIYHKRLPAMRNAKLAITSKKSNQYKMRCKPSIWARGQGVIPSLLYVTIITFAPAEPLPREHGKIALLTRERLPEFPTFPVYLERDIETDIETMCIDKELPVAVRELDSLTTFTVSVLNHVFHKTYEREPEKFPYWIAPVREDVEAAKSSSPDSMIDWDSLHRVHQNPEQKWSADMNPQSLLSRFMYDDWSGKYRYFPVAIDYNLRASDPPPSDVAPRKNMQDILNYTLSLSKNSREKFLERYEKDQPVLRAEQICLRRNFLDKAVDEEHSKHAKCVICPQPLTLSSIPLPTVASCLAFPAIISRLESYLIILEGCELLGLDIKPEYALEAFTKDTDSSEEHRSLQIHVQRGMGKNYERFEFLGDSFLKMATSIALFSQRPNDDEYDFHVSRMCLICNKNLFNAATKLGVYEYIRSRGFSRNTWFPPGLQLLRGRNPARYFISESKHALAEKTIADVCEALIGASIFSTGSGHRFDMAVKAVTIFVDHEDHTATSWKDYRSAYSLPQYQTEAADGAEADLAQKIFEKLGYRFRYPRLLRSAFTHPSYPAAWAKVPCYQRLEFLGDALLEMVCVEDLFHRFPDKDPQWLTEHKMAMVSNKFLGALAVKLGFHTHLQHFSNPIQSQITHCAEDIQLAEAESDGAMDYWLATKDSPKCLPDMLEAYLAAIFVDSDFDFTVIQAFFDAHIKPYFHDMSIYDTFANRHPTTYLHSRLTNLYGCTNFCVKSGEIPTADGEPVSVLAAVMVHGESIAQAVASSSRYAKVKASEKALWVIDGLLRLEFRAKYHCDCKETEEDLEIGTAV</sequence>
<dbReference type="FunFam" id="3.40.50.300:FF:001669">
    <property type="entry name" value="Dicer-like protein 1"/>
    <property type="match status" value="1"/>
</dbReference>
<evidence type="ECO:0000256" key="11">
    <source>
        <dbReference type="ARBA" id="ARBA00022840"/>
    </source>
</evidence>
<dbReference type="GO" id="GO:0003677">
    <property type="term" value="F:DNA binding"/>
    <property type="evidence" value="ECO:0007669"/>
    <property type="project" value="InterPro"/>
</dbReference>
<dbReference type="Pfam" id="PF24995">
    <property type="entry name" value="DSRM_2"/>
    <property type="match status" value="1"/>
</dbReference>
<evidence type="ECO:0000313" key="27">
    <source>
        <dbReference type="Proteomes" id="UP001141434"/>
    </source>
</evidence>
<evidence type="ECO:0000256" key="3">
    <source>
        <dbReference type="ARBA" id="ARBA00020797"/>
    </source>
</evidence>
<gene>
    <name evidence="26" type="ORF">NUU61_003969</name>
</gene>
<evidence type="ECO:0000256" key="2">
    <source>
        <dbReference type="ARBA" id="ARBA00001946"/>
    </source>
</evidence>
<dbReference type="SUPFAM" id="SSF52540">
    <property type="entry name" value="P-loop containing nucleoside triphosphate hydrolases"/>
    <property type="match status" value="1"/>
</dbReference>
<dbReference type="PROSITE" id="PS50821">
    <property type="entry name" value="PAZ"/>
    <property type="match status" value="1"/>
</dbReference>
<dbReference type="PROSITE" id="PS50142">
    <property type="entry name" value="RNASE_3_2"/>
    <property type="match status" value="2"/>
</dbReference>
<evidence type="ECO:0000313" key="26">
    <source>
        <dbReference type="EMBL" id="KAJ5101747.1"/>
    </source>
</evidence>
<feature type="domain" description="PAZ" evidence="22">
    <location>
        <begin position="899"/>
        <end position="1027"/>
    </location>
</feature>
<dbReference type="CDD" id="cd00593">
    <property type="entry name" value="RIBOc"/>
    <property type="match status" value="2"/>
</dbReference>
<evidence type="ECO:0000256" key="16">
    <source>
        <dbReference type="ARBA" id="ARBA00025403"/>
    </source>
</evidence>
<evidence type="ECO:0000256" key="18">
    <source>
        <dbReference type="PROSITE-ProRule" id="PRU00657"/>
    </source>
</evidence>
<dbReference type="SMART" id="SM00487">
    <property type="entry name" value="DEXDc"/>
    <property type="match status" value="1"/>
</dbReference>
<keyword evidence="15" id="KW-0464">Manganese</keyword>
<evidence type="ECO:0000259" key="21">
    <source>
        <dbReference type="PROSITE" id="PS50142"/>
    </source>
</evidence>
<keyword evidence="27" id="KW-1185">Reference proteome</keyword>
<dbReference type="InterPro" id="IPR056755">
    <property type="entry name" value="DSRM_2"/>
</dbReference>
<evidence type="ECO:0000256" key="19">
    <source>
        <dbReference type="SAM" id="MobiDB-lite"/>
    </source>
</evidence>
<dbReference type="InterPro" id="IPR027417">
    <property type="entry name" value="P-loop_NTPase"/>
</dbReference>
<dbReference type="CDD" id="cd18034">
    <property type="entry name" value="DEXHc_dicer"/>
    <property type="match status" value="1"/>
</dbReference>
<keyword evidence="12" id="KW-0460">Magnesium</keyword>
<dbReference type="Pfam" id="PF00271">
    <property type="entry name" value="Helicase_C"/>
    <property type="match status" value="1"/>
</dbReference>
<evidence type="ECO:0000256" key="20">
    <source>
        <dbReference type="SAM" id="SignalP"/>
    </source>
</evidence>
<comment type="function">
    <text evidence="16">Dicer-like endonuclease involved in cleaving double-stranded RNA in the RNA interference (RNAi) pathway. Produces 21 to 25 bp dsRNAs (siRNAs) which target the selective destruction of homologous RNAs leading to sequence-specific suppression of gene expression, called post-transcriptional gene silencing (PTGS). Part of a broad host defense response against viral infection and transposons.</text>
</comment>
<dbReference type="Gene3D" id="3.40.50.300">
    <property type="entry name" value="P-loop containing nucleotide triphosphate hydrolases"/>
    <property type="match status" value="2"/>
</dbReference>
<dbReference type="PROSITE" id="PS51192">
    <property type="entry name" value="HELICASE_ATP_BIND_1"/>
    <property type="match status" value="1"/>
</dbReference>
<keyword evidence="9" id="KW-0347">Helicase</keyword>
<feature type="domain" description="RNase III" evidence="21">
    <location>
        <begin position="1261"/>
        <end position="1412"/>
    </location>
</feature>
<evidence type="ECO:0000256" key="14">
    <source>
        <dbReference type="ARBA" id="ARBA00023118"/>
    </source>
</evidence>
<dbReference type="GO" id="GO:0030422">
    <property type="term" value="P:siRNA processing"/>
    <property type="evidence" value="ECO:0007669"/>
    <property type="project" value="TreeGrafter"/>
</dbReference>
<keyword evidence="14" id="KW-0051">Antiviral defense</keyword>
<feature type="region of interest" description="Disordered" evidence="19">
    <location>
        <begin position="29"/>
        <end position="71"/>
    </location>
</feature>
<evidence type="ECO:0000256" key="15">
    <source>
        <dbReference type="ARBA" id="ARBA00023211"/>
    </source>
</evidence>
<dbReference type="PROSITE" id="PS00517">
    <property type="entry name" value="RNASE_3_1"/>
    <property type="match status" value="2"/>
</dbReference>
<dbReference type="OrthoDB" id="416741at2759"/>
<keyword evidence="6" id="KW-0677">Repeat</keyword>
<comment type="cofactor">
    <cofactor evidence="1">
        <name>Mn(2+)</name>
        <dbReference type="ChEBI" id="CHEBI:29035"/>
    </cofactor>
</comment>
<dbReference type="GeneID" id="81393719"/>
<feature type="signal peptide" evidence="20">
    <location>
        <begin position="1"/>
        <end position="22"/>
    </location>
</feature>
<comment type="caution">
    <text evidence="26">The sequence shown here is derived from an EMBL/GenBank/DDBJ whole genome shotgun (WGS) entry which is preliminary data.</text>
</comment>
<name>A0A9W9KE68_9EURO</name>
<dbReference type="SMART" id="SM00535">
    <property type="entry name" value="RIBOc"/>
    <property type="match status" value="2"/>
</dbReference>
<evidence type="ECO:0000259" key="22">
    <source>
        <dbReference type="PROSITE" id="PS50821"/>
    </source>
</evidence>
<dbReference type="PANTHER" id="PTHR14950">
    <property type="entry name" value="DICER-RELATED"/>
    <property type="match status" value="1"/>
</dbReference>
<dbReference type="Pfam" id="PF00636">
    <property type="entry name" value="Ribonuclease_3"/>
    <property type="match status" value="2"/>
</dbReference>
<dbReference type="Proteomes" id="UP001141434">
    <property type="component" value="Unassembled WGS sequence"/>
</dbReference>
<dbReference type="SMART" id="SM00490">
    <property type="entry name" value="HELICc"/>
    <property type="match status" value="1"/>
</dbReference>
<feature type="chain" id="PRO_5040863889" description="Dicer-like protein 1" evidence="20">
    <location>
        <begin position="23"/>
        <end position="1541"/>
    </location>
</feature>
<evidence type="ECO:0000256" key="4">
    <source>
        <dbReference type="ARBA" id="ARBA00022721"/>
    </source>
</evidence>
<dbReference type="Pfam" id="PF03368">
    <property type="entry name" value="Dicer_dimer"/>
    <property type="match status" value="1"/>
</dbReference>
<reference evidence="26" key="1">
    <citation type="submission" date="2022-11" db="EMBL/GenBank/DDBJ databases">
        <authorList>
            <person name="Petersen C."/>
        </authorList>
    </citation>
    <scope>NUCLEOTIDE SEQUENCE</scope>
    <source>
        <strain evidence="26">IBT 34128</strain>
    </source>
</reference>
<evidence type="ECO:0000259" key="23">
    <source>
        <dbReference type="PROSITE" id="PS51192"/>
    </source>
</evidence>
<dbReference type="GO" id="GO:0005634">
    <property type="term" value="C:nucleus"/>
    <property type="evidence" value="ECO:0007669"/>
    <property type="project" value="TreeGrafter"/>
</dbReference>
<dbReference type="FunFam" id="3.40.50.300:FF:001988">
    <property type="entry name" value="Dicer-like protein 1"/>
    <property type="match status" value="1"/>
</dbReference>
<dbReference type="InterPro" id="IPR038248">
    <property type="entry name" value="Dicer_dimer_sf"/>
</dbReference>
<feature type="domain" description="Helicase C-terminal" evidence="24">
    <location>
        <begin position="458"/>
        <end position="625"/>
    </location>
</feature>
<dbReference type="Gene3D" id="1.10.1520.10">
    <property type="entry name" value="Ribonuclease III domain"/>
    <property type="match status" value="2"/>
</dbReference>
<dbReference type="InterPro" id="IPR036389">
    <property type="entry name" value="RNase_III_sf"/>
</dbReference>
<keyword evidence="8" id="KW-0378">Hydrolase</keyword>
<reference evidence="26" key="2">
    <citation type="journal article" date="2023" name="IMA Fungus">
        <title>Comparative genomic study of the Penicillium genus elucidates a diverse pangenome and 15 lateral gene transfer events.</title>
        <authorList>
            <person name="Petersen C."/>
            <person name="Sorensen T."/>
            <person name="Nielsen M.R."/>
            <person name="Sondergaard T.E."/>
            <person name="Sorensen J.L."/>
            <person name="Fitzpatrick D.A."/>
            <person name="Frisvad J.C."/>
            <person name="Nielsen K.L."/>
        </authorList>
    </citation>
    <scope>NUCLEOTIDE SEQUENCE</scope>
    <source>
        <strain evidence="26">IBT 34128</strain>
    </source>
</reference>
<dbReference type="GO" id="GO:0046872">
    <property type="term" value="F:metal ion binding"/>
    <property type="evidence" value="ECO:0007669"/>
    <property type="project" value="UniProtKB-KW"/>
</dbReference>
<feature type="domain" description="RNase III" evidence="21">
    <location>
        <begin position="1043"/>
        <end position="1210"/>
    </location>
</feature>
<evidence type="ECO:0000259" key="25">
    <source>
        <dbReference type="PROSITE" id="PS51327"/>
    </source>
</evidence>
<dbReference type="InterPro" id="IPR006935">
    <property type="entry name" value="Helicase/UvrB_N"/>
</dbReference>
<dbReference type="SUPFAM" id="SSF69065">
    <property type="entry name" value="RNase III domain-like"/>
    <property type="match status" value="2"/>
</dbReference>
<dbReference type="InterPro" id="IPR005034">
    <property type="entry name" value="Dicer_dimerisation"/>
</dbReference>
<dbReference type="Gene3D" id="3.30.160.380">
    <property type="entry name" value="Dicer dimerisation domain"/>
    <property type="match status" value="1"/>
</dbReference>
<dbReference type="PANTHER" id="PTHR14950:SF62">
    <property type="entry name" value="DICER-LIKE PROTEIN 1"/>
    <property type="match status" value="1"/>
</dbReference>
<dbReference type="GO" id="GO:0050688">
    <property type="term" value="P:regulation of defense response to virus"/>
    <property type="evidence" value="ECO:0007669"/>
    <property type="project" value="UniProtKB-KW"/>
</dbReference>
<evidence type="ECO:0000256" key="6">
    <source>
        <dbReference type="ARBA" id="ARBA00022737"/>
    </source>
</evidence>
<dbReference type="FunFam" id="1.10.1520.10:FF:000026">
    <property type="entry name" value="Dicer-like protein 1"/>
    <property type="match status" value="1"/>
</dbReference>
<dbReference type="EMBL" id="JAPMSZ010000005">
    <property type="protein sequence ID" value="KAJ5101747.1"/>
    <property type="molecule type" value="Genomic_DNA"/>
</dbReference>
<evidence type="ECO:0000256" key="5">
    <source>
        <dbReference type="ARBA" id="ARBA00022723"/>
    </source>
</evidence>
<evidence type="ECO:0000256" key="9">
    <source>
        <dbReference type="ARBA" id="ARBA00022806"/>
    </source>
</evidence>
<evidence type="ECO:0000256" key="17">
    <source>
        <dbReference type="ARBA" id="ARBA00035116"/>
    </source>
</evidence>
<dbReference type="GO" id="GO:0005524">
    <property type="term" value="F:ATP binding"/>
    <property type="evidence" value="ECO:0007669"/>
    <property type="project" value="UniProtKB-KW"/>
</dbReference>
<proteinExistence type="inferred from homology"/>
<dbReference type="PROSITE" id="PS51194">
    <property type="entry name" value="HELICASE_CTER"/>
    <property type="match status" value="1"/>
</dbReference>
<evidence type="ECO:0000256" key="12">
    <source>
        <dbReference type="ARBA" id="ARBA00022842"/>
    </source>
</evidence>
<feature type="domain" description="Helicase ATP-binding" evidence="23">
    <location>
        <begin position="141"/>
        <end position="322"/>
    </location>
</feature>
<keyword evidence="4" id="KW-0930">Antiviral protein</keyword>
<keyword evidence="5" id="KW-0479">Metal-binding</keyword>
<keyword evidence="10" id="KW-0862">Zinc</keyword>
<dbReference type="PROSITE" id="PS51327">
    <property type="entry name" value="DICER_DSRBF"/>
    <property type="match status" value="1"/>
</dbReference>